<accession>A0ABC8J416</accession>
<protein>
    <submittedName>
        <fullName evidence="2">Uncharacterized protein</fullName>
    </submittedName>
</protein>
<organism evidence="2 3">
    <name type="scientific">Eruca vesicaria subsp. sativa</name>
    <name type="common">Garden rocket</name>
    <name type="synonym">Eruca sativa</name>
    <dbReference type="NCBI Taxonomy" id="29727"/>
    <lineage>
        <taxon>Eukaryota</taxon>
        <taxon>Viridiplantae</taxon>
        <taxon>Streptophyta</taxon>
        <taxon>Embryophyta</taxon>
        <taxon>Tracheophyta</taxon>
        <taxon>Spermatophyta</taxon>
        <taxon>Magnoliopsida</taxon>
        <taxon>eudicotyledons</taxon>
        <taxon>Gunneridae</taxon>
        <taxon>Pentapetalae</taxon>
        <taxon>rosids</taxon>
        <taxon>malvids</taxon>
        <taxon>Brassicales</taxon>
        <taxon>Brassicaceae</taxon>
        <taxon>Brassiceae</taxon>
        <taxon>Eruca</taxon>
    </lineage>
</organism>
<feature type="region of interest" description="Disordered" evidence="1">
    <location>
        <begin position="1"/>
        <end position="30"/>
    </location>
</feature>
<keyword evidence="3" id="KW-1185">Reference proteome</keyword>
<dbReference type="Proteomes" id="UP001642260">
    <property type="component" value="Unassembled WGS sequence"/>
</dbReference>
<comment type="caution">
    <text evidence="2">The sequence shown here is derived from an EMBL/GenBank/DDBJ whole genome shotgun (WGS) entry which is preliminary data.</text>
</comment>
<sequence>MPARQSAVSGTTREDPNIYETATHGRQKNREVKMEESCEIVDLHFLRIVGDRIVGLILDLDSIRVQFYAVQLVDCPVYFDLLSSDSLHIRDLDTILDCSGC</sequence>
<evidence type="ECO:0000313" key="3">
    <source>
        <dbReference type="Proteomes" id="UP001642260"/>
    </source>
</evidence>
<evidence type="ECO:0000256" key="1">
    <source>
        <dbReference type="SAM" id="MobiDB-lite"/>
    </source>
</evidence>
<dbReference type="AlphaFoldDB" id="A0ABC8J416"/>
<evidence type="ECO:0000313" key="2">
    <source>
        <dbReference type="EMBL" id="CAH8304053.1"/>
    </source>
</evidence>
<proteinExistence type="predicted"/>
<reference evidence="2 3" key="1">
    <citation type="submission" date="2022-03" db="EMBL/GenBank/DDBJ databases">
        <authorList>
            <person name="Macdonald S."/>
            <person name="Ahmed S."/>
            <person name="Newling K."/>
        </authorList>
    </citation>
    <scope>NUCLEOTIDE SEQUENCE [LARGE SCALE GENOMIC DNA]</scope>
</reference>
<dbReference type="EMBL" id="CAKOAT010059488">
    <property type="protein sequence ID" value="CAH8304053.1"/>
    <property type="molecule type" value="Genomic_DNA"/>
</dbReference>
<gene>
    <name evidence="2" type="ORF">ERUC_LOCUS3544</name>
</gene>
<name>A0ABC8J416_ERUVS</name>
<feature type="compositionally biased region" description="Polar residues" evidence="1">
    <location>
        <begin position="1"/>
        <end position="11"/>
    </location>
</feature>